<sequence length="188" mass="21178">MRPSRDSKEMRCSLTRPVTLRLLRIIKRTGLQPQVNLELAGHSGARISQSLPELQESRLDLRRNRVACSSTNLGFRARLSRPRSSRVRASGGIEGGTNEMDCKLERRAQEEVVTQNEGMILELQVQIDRPKTLLQDKRQELQRKTRQGMGCRRGSCLCPLQSAGDNSSEQRVTTLEPDLDAAHSQTTE</sequence>
<proteinExistence type="predicted"/>
<evidence type="ECO:0000313" key="1">
    <source>
        <dbReference type="EMBL" id="KAK5915328.1"/>
    </source>
</evidence>
<name>A0AAN8DCL4_9TELE</name>
<dbReference type="EMBL" id="JAULUE010002046">
    <property type="protein sequence ID" value="KAK5915328.1"/>
    <property type="molecule type" value="Genomic_DNA"/>
</dbReference>
<dbReference type="Proteomes" id="UP001335648">
    <property type="component" value="Unassembled WGS sequence"/>
</dbReference>
<gene>
    <name evidence="1" type="ORF">CesoFtcFv8_000927</name>
</gene>
<dbReference type="AlphaFoldDB" id="A0AAN8DCL4"/>
<protein>
    <submittedName>
        <fullName evidence="1">Uncharacterized protein</fullName>
    </submittedName>
</protein>
<keyword evidence="2" id="KW-1185">Reference proteome</keyword>
<comment type="caution">
    <text evidence="1">The sequence shown here is derived from an EMBL/GenBank/DDBJ whole genome shotgun (WGS) entry which is preliminary data.</text>
</comment>
<organism evidence="1 2">
    <name type="scientific">Champsocephalus esox</name>
    <name type="common">pike icefish</name>
    <dbReference type="NCBI Taxonomy" id="159716"/>
    <lineage>
        <taxon>Eukaryota</taxon>
        <taxon>Metazoa</taxon>
        <taxon>Chordata</taxon>
        <taxon>Craniata</taxon>
        <taxon>Vertebrata</taxon>
        <taxon>Euteleostomi</taxon>
        <taxon>Actinopterygii</taxon>
        <taxon>Neopterygii</taxon>
        <taxon>Teleostei</taxon>
        <taxon>Neoteleostei</taxon>
        <taxon>Acanthomorphata</taxon>
        <taxon>Eupercaria</taxon>
        <taxon>Perciformes</taxon>
        <taxon>Notothenioidei</taxon>
        <taxon>Channichthyidae</taxon>
        <taxon>Champsocephalus</taxon>
    </lineage>
</organism>
<evidence type="ECO:0000313" key="2">
    <source>
        <dbReference type="Proteomes" id="UP001335648"/>
    </source>
</evidence>
<reference evidence="1 2" key="1">
    <citation type="journal article" date="2023" name="Mol. Biol. Evol.">
        <title>Genomics of Secondarily Temperate Adaptation in the Only Non-Antarctic Icefish.</title>
        <authorList>
            <person name="Rivera-Colon A.G."/>
            <person name="Rayamajhi N."/>
            <person name="Minhas B.F."/>
            <person name="Madrigal G."/>
            <person name="Bilyk K.T."/>
            <person name="Yoon V."/>
            <person name="Hune M."/>
            <person name="Gregory S."/>
            <person name="Cheng C.H.C."/>
            <person name="Catchen J.M."/>
        </authorList>
    </citation>
    <scope>NUCLEOTIDE SEQUENCE [LARGE SCALE GENOMIC DNA]</scope>
    <source>
        <strain evidence="1">JC2023a</strain>
    </source>
</reference>
<accession>A0AAN8DCL4</accession>